<sequence length="66" mass="7921">MAEITIYEMEQRDEFPRRFQLTPRCVVWDLEEVEAWIEGRKQASRSAETDISPGPDVRLRRHHPVR</sequence>
<protein>
    <submittedName>
        <fullName evidence="2">Prophage CP4-57 regulatory family protein</fullName>
    </submittedName>
</protein>
<name>A0ABP3BGW0_9BORD</name>
<reference evidence="2 3" key="1">
    <citation type="submission" date="2014-02" db="EMBL/GenBank/DDBJ databases">
        <title>Whole Genome Sequencing Of Bordetella Holmesii, An Emerging Opportunistic Infection Of Humans.</title>
        <authorList>
            <person name="Tettelin H."/>
            <person name="Hooven T.A."/>
            <person name="Hine E."/>
            <person name="Su Q."/>
            <person name="Huard R.C."/>
            <person name="Della-Latta P."/>
            <person name="Daugherty S.C."/>
            <person name="Agrawal S."/>
            <person name="Sengamalay N."/>
            <person name="Tallon L.J."/>
            <person name="Sadzewicz L."/>
            <person name="Whittier S."/>
            <person name="Fraser C.M."/>
            <person name="Ratner A.J."/>
        </authorList>
    </citation>
    <scope>NUCLEOTIDE SEQUENCE [LARGE SCALE GENOMIC DNA]</scope>
    <source>
        <strain evidence="2 3">1058</strain>
    </source>
</reference>
<proteinExistence type="predicted"/>
<comment type="caution">
    <text evidence="2">The sequence shown here is derived from an EMBL/GenBank/DDBJ whole genome shotgun (WGS) entry which is preliminary data.</text>
</comment>
<evidence type="ECO:0000313" key="2">
    <source>
        <dbReference type="EMBL" id="EXX94448.1"/>
    </source>
</evidence>
<organism evidence="2 3">
    <name type="scientific">Bordetella holmesii 1058</name>
    <dbReference type="NCBI Taxonomy" id="1247648"/>
    <lineage>
        <taxon>Bacteria</taxon>
        <taxon>Pseudomonadati</taxon>
        <taxon>Pseudomonadota</taxon>
        <taxon>Betaproteobacteria</taxon>
        <taxon>Burkholderiales</taxon>
        <taxon>Alcaligenaceae</taxon>
        <taxon>Bordetella</taxon>
    </lineage>
</organism>
<dbReference type="InterPro" id="IPR010260">
    <property type="entry name" value="AlpA"/>
</dbReference>
<accession>A0ABP3BGW0</accession>
<dbReference type="Gene3D" id="1.10.238.160">
    <property type="match status" value="1"/>
</dbReference>
<gene>
    <name evidence="2" type="ORF">D559_1857</name>
</gene>
<feature type="region of interest" description="Disordered" evidence="1">
    <location>
        <begin position="39"/>
        <end position="66"/>
    </location>
</feature>
<evidence type="ECO:0000313" key="3">
    <source>
        <dbReference type="Proteomes" id="UP000023104"/>
    </source>
</evidence>
<keyword evidence="3" id="KW-1185">Reference proteome</keyword>
<dbReference type="EMBL" id="JDTF01000004">
    <property type="protein sequence ID" value="EXX94448.1"/>
    <property type="molecule type" value="Genomic_DNA"/>
</dbReference>
<dbReference type="Pfam" id="PF05930">
    <property type="entry name" value="Phage_AlpA"/>
    <property type="match status" value="1"/>
</dbReference>
<dbReference type="Proteomes" id="UP000023104">
    <property type="component" value="Unassembled WGS sequence"/>
</dbReference>
<evidence type="ECO:0000256" key="1">
    <source>
        <dbReference type="SAM" id="MobiDB-lite"/>
    </source>
</evidence>